<feature type="transmembrane region" description="Helical" evidence="5">
    <location>
        <begin position="399"/>
        <end position="416"/>
    </location>
</feature>
<reference evidence="7" key="1">
    <citation type="submission" date="2022-03" db="EMBL/GenBank/DDBJ databases">
        <title>Description of Abyssus ytuae gen. nov., sp. nov., a novel member of the family Flavobacteriaceae isolated from the sediment of Mariana Trench.</title>
        <authorList>
            <person name="Zhang J."/>
            <person name="Xu X."/>
        </authorList>
    </citation>
    <scope>NUCLEOTIDE SEQUENCE</scope>
    <source>
        <strain evidence="7">MT3330</strain>
    </source>
</reference>
<keyword evidence="2 5" id="KW-0812">Transmembrane</keyword>
<dbReference type="EMBL" id="CP094358">
    <property type="protein sequence ID" value="UOB19424.1"/>
    <property type="molecule type" value="Genomic_DNA"/>
</dbReference>
<gene>
    <name evidence="7" type="ORF">MQE35_09020</name>
</gene>
<feature type="domain" description="O-antigen ligase-related" evidence="6">
    <location>
        <begin position="363"/>
        <end position="519"/>
    </location>
</feature>
<dbReference type="PANTHER" id="PTHR37422">
    <property type="entry name" value="TEICHURONIC ACID BIOSYNTHESIS PROTEIN TUAE"/>
    <property type="match status" value="1"/>
</dbReference>
<evidence type="ECO:0000256" key="2">
    <source>
        <dbReference type="ARBA" id="ARBA00022692"/>
    </source>
</evidence>
<evidence type="ECO:0000256" key="5">
    <source>
        <dbReference type="SAM" id="Phobius"/>
    </source>
</evidence>
<dbReference type="KEGG" id="fbm:MQE35_09020"/>
<evidence type="ECO:0000256" key="1">
    <source>
        <dbReference type="ARBA" id="ARBA00004141"/>
    </source>
</evidence>
<feature type="transmembrane region" description="Helical" evidence="5">
    <location>
        <begin position="332"/>
        <end position="349"/>
    </location>
</feature>
<keyword evidence="4 5" id="KW-0472">Membrane</keyword>
<feature type="transmembrane region" description="Helical" evidence="5">
    <location>
        <begin position="293"/>
        <end position="312"/>
    </location>
</feature>
<evidence type="ECO:0000313" key="7">
    <source>
        <dbReference type="EMBL" id="UOB19424.1"/>
    </source>
</evidence>
<protein>
    <submittedName>
        <fullName evidence="7">O-antigen ligase family protein</fullName>
    </submittedName>
</protein>
<dbReference type="GO" id="GO:0016874">
    <property type="term" value="F:ligase activity"/>
    <property type="evidence" value="ECO:0007669"/>
    <property type="project" value="UniProtKB-KW"/>
</dbReference>
<feature type="transmembrane region" description="Helical" evidence="5">
    <location>
        <begin position="536"/>
        <end position="554"/>
    </location>
</feature>
<feature type="transmembrane region" description="Helical" evidence="5">
    <location>
        <begin position="12"/>
        <end position="30"/>
    </location>
</feature>
<keyword evidence="7" id="KW-0436">Ligase</keyword>
<dbReference type="Pfam" id="PF04932">
    <property type="entry name" value="Wzy_C"/>
    <property type="match status" value="1"/>
</dbReference>
<feature type="transmembrane region" description="Helical" evidence="5">
    <location>
        <begin position="361"/>
        <end position="387"/>
    </location>
</feature>
<dbReference type="AlphaFoldDB" id="A0A9E6ZNX1"/>
<sequence length="589" mass="69750">MIKSLIIQKSNLIYLILIVFVFFLCGFYTFSKYAVIEEPIDNIRIELDKNILSLGMPTLYAYMQGEPKVNFQKAYKFKRVNDSIIEINDLKREGITKFRIYFEYIGKDFLLKRINLLSDSKILKTIKLSDISTFDHIEINKNGTFSVTKINGYIESPYILIYNFPYIIIFFTTTLLSILLVFLFKKIEFIEILAETNKREYIFIFYLFSIFSFHPLFNIALIFALAFYIKKFSKERFLENKINILFLLFFLVYFFNSIFVKSNEIRDFSTIERFLPFVFIPILLSSLKPKRPLFFFMMSGLILGFCLFSFSLIDLIVNKNVEYFAFDNFSKYYHPIYVSYLLFLSICYLEQHYNLKHKYFFELILFMLLVFLGSKLVLIISVILFTSFFKNFNTNRKEIISFFLVLTILFIIFKPLQIRFKEVLNFDDLSILKEKKINDSNDSRVNGLTLRLILWRESLATIDGWKEYLFGNGVSKSKSKDLYDRLKKLGLIHHVTYNPHNQFIDTFWRTGLIGLLILLSLFIASLSQGIKNKDHLLIAFSLFMMFSMMTESVFGRVRGIYFFTTVIVLLTNKDLNNENRNIRDSRSAK</sequence>
<evidence type="ECO:0000256" key="4">
    <source>
        <dbReference type="ARBA" id="ARBA00023136"/>
    </source>
</evidence>
<dbReference type="PANTHER" id="PTHR37422:SF17">
    <property type="entry name" value="O-ANTIGEN LIGASE"/>
    <property type="match status" value="1"/>
</dbReference>
<proteinExistence type="predicted"/>
<evidence type="ECO:0000256" key="3">
    <source>
        <dbReference type="ARBA" id="ARBA00022989"/>
    </source>
</evidence>
<feature type="transmembrane region" description="Helical" evidence="5">
    <location>
        <begin position="204"/>
        <end position="229"/>
    </location>
</feature>
<dbReference type="RefSeq" id="WP_255846040.1">
    <property type="nucleotide sequence ID" value="NZ_CP094358.1"/>
</dbReference>
<dbReference type="InterPro" id="IPR007016">
    <property type="entry name" value="O-antigen_ligase-rel_domated"/>
</dbReference>
<feature type="transmembrane region" description="Helical" evidence="5">
    <location>
        <begin position="512"/>
        <end position="530"/>
    </location>
</feature>
<dbReference type="GO" id="GO:0016020">
    <property type="term" value="C:membrane"/>
    <property type="evidence" value="ECO:0007669"/>
    <property type="project" value="UniProtKB-SubCell"/>
</dbReference>
<keyword evidence="8" id="KW-1185">Reference proteome</keyword>
<dbReference type="InterPro" id="IPR051533">
    <property type="entry name" value="WaaL-like"/>
</dbReference>
<evidence type="ECO:0000259" key="6">
    <source>
        <dbReference type="Pfam" id="PF04932"/>
    </source>
</evidence>
<evidence type="ECO:0000313" key="8">
    <source>
        <dbReference type="Proteomes" id="UP000831290"/>
    </source>
</evidence>
<keyword evidence="3 5" id="KW-1133">Transmembrane helix</keyword>
<organism evidence="7 8">
    <name type="scientific">Abyssalbus ytuae</name>
    <dbReference type="NCBI Taxonomy" id="2926907"/>
    <lineage>
        <taxon>Bacteria</taxon>
        <taxon>Pseudomonadati</taxon>
        <taxon>Bacteroidota</taxon>
        <taxon>Flavobacteriia</taxon>
        <taxon>Flavobacteriales</taxon>
        <taxon>Flavobacteriaceae</taxon>
        <taxon>Abyssalbus</taxon>
    </lineage>
</organism>
<accession>A0A9E6ZNX1</accession>
<feature type="transmembrane region" description="Helical" evidence="5">
    <location>
        <begin position="164"/>
        <end position="184"/>
    </location>
</feature>
<feature type="transmembrane region" description="Helical" evidence="5">
    <location>
        <begin position="241"/>
        <end position="260"/>
    </location>
</feature>
<dbReference type="Proteomes" id="UP000831290">
    <property type="component" value="Chromosome"/>
</dbReference>
<name>A0A9E6ZNX1_9FLAO</name>
<comment type="subcellular location">
    <subcellularLocation>
        <location evidence="1">Membrane</location>
        <topology evidence="1">Multi-pass membrane protein</topology>
    </subcellularLocation>
</comment>